<evidence type="ECO:0000256" key="2">
    <source>
        <dbReference type="ARBA" id="ARBA00022598"/>
    </source>
</evidence>
<dbReference type="EMBL" id="SWMS01000002">
    <property type="protein sequence ID" value="TKG72464.1"/>
    <property type="molecule type" value="Genomic_DNA"/>
</dbReference>
<dbReference type="InterPro" id="IPR042099">
    <property type="entry name" value="ANL_N_sf"/>
</dbReference>
<evidence type="ECO:0000313" key="8">
    <source>
        <dbReference type="Proteomes" id="UP000309992"/>
    </source>
</evidence>
<organism evidence="7 8">
    <name type="scientific">Prauserella endophytica</name>
    <dbReference type="NCBI Taxonomy" id="1592324"/>
    <lineage>
        <taxon>Bacteria</taxon>
        <taxon>Bacillati</taxon>
        <taxon>Actinomycetota</taxon>
        <taxon>Actinomycetes</taxon>
        <taxon>Pseudonocardiales</taxon>
        <taxon>Pseudonocardiaceae</taxon>
        <taxon>Prauserella</taxon>
        <taxon>Prauserella coralliicola group</taxon>
    </lineage>
</organism>
<gene>
    <name evidence="7" type="ORF">FCN18_04210</name>
</gene>
<dbReference type="Pfam" id="PF00501">
    <property type="entry name" value="AMP-binding"/>
    <property type="match status" value="1"/>
</dbReference>
<evidence type="ECO:0000256" key="4">
    <source>
        <dbReference type="ARBA" id="ARBA00023098"/>
    </source>
</evidence>
<accession>A0ABY2SAU5</accession>
<keyword evidence="8" id="KW-1185">Reference proteome</keyword>
<keyword evidence="2" id="KW-0436">Ligase</keyword>
<comment type="caution">
    <text evidence="7">The sequence shown here is derived from an EMBL/GenBank/DDBJ whole genome shotgun (WGS) entry which is preliminary data.</text>
</comment>
<dbReference type="PROSITE" id="PS00455">
    <property type="entry name" value="AMP_BINDING"/>
    <property type="match status" value="1"/>
</dbReference>
<dbReference type="Proteomes" id="UP000309992">
    <property type="component" value="Unassembled WGS sequence"/>
</dbReference>
<evidence type="ECO:0000259" key="5">
    <source>
        <dbReference type="Pfam" id="PF00501"/>
    </source>
</evidence>
<dbReference type="Gene3D" id="3.40.50.12780">
    <property type="entry name" value="N-terminal domain of ligase-like"/>
    <property type="match status" value="1"/>
</dbReference>
<keyword evidence="4" id="KW-0443">Lipid metabolism</keyword>
<dbReference type="PANTHER" id="PTHR43859:SF4">
    <property type="entry name" value="BUTANOATE--COA LIGASE AAE1-RELATED"/>
    <property type="match status" value="1"/>
</dbReference>
<name>A0ABY2SAU5_9PSEU</name>
<evidence type="ECO:0000313" key="7">
    <source>
        <dbReference type="EMBL" id="TKG72464.1"/>
    </source>
</evidence>
<evidence type="ECO:0000256" key="3">
    <source>
        <dbReference type="ARBA" id="ARBA00022832"/>
    </source>
</evidence>
<feature type="domain" description="AMP-binding enzyme C-terminal" evidence="6">
    <location>
        <begin position="427"/>
        <end position="501"/>
    </location>
</feature>
<dbReference type="SUPFAM" id="SSF56801">
    <property type="entry name" value="Acetyl-CoA synthetase-like"/>
    <property type="match status" value="1"/>
</dbReference>
<keyword evidence="3" id="KW-0276">Fatty acid metabolism</keyword>
<evidence type="ECO:0000256" key="1">
    <source>
        <dbReference type="ARBA" id="ARBA00006432"/>
    </source>
</evidence>
<protein>
    <submittedName>
        <fullName evidence="7">Acyl-CoA synthetase</fullName>
    </submittedName>
</protein>
<dbReference type="Gene3D" id="3.30.300.30">
    <property type="match status" value="1"/>
</dbReference>
<dbReference type="InterPro" id="IPR000873">
    <property type="entry name" value="AMP-dep_synth/lig_dom"/>
</dbReference>
<reference evidence="7 8" key="1">
    <citation type="journal article" date="2015" name="Antonie Van Leeuwenhoek">
        <title>Prauserella endophytica sp. nov., an endophytic actinobacterium isolated from Tamarix taklamakanensis.</title>
        <authorList>
            <person name="Liu J.M."/>
            <person name="Habden X."/>
            <person name="Guo L."/>
            <person name="Tuo L."/>
            <person name="Jiang Z.K."/>
            <person name="Liu S.W."/>
            <person name="Liu X.F."/>
            <person name="Chen L."/>
            <person name="Li R.F."/>
            <person name="Zhang Y.Q."/>
            <person name="Sun C.H."/>
        </authorList>
    </citation>
    <scope>NUCLEOTIDE SEQUENCE [LARGE SCALE GENOMIC DNA]</scope>
    <source>
        <strain evidence="7 8">CGMCC 4.7182</strain>
    </source>
</reference>
<dbReference type="PANTHER" id="PTHR43859">
    <property type="entry name" value="ACYL-ACTIVATING ENZYME"/>
    <property type="match status" value="1"/>
</dbReference>
<dbReference type="Pfam" id="PF13193">
    <property type="entry name" value="AMP-binding_C"/>
    <property type="match status" value="1"/>
</dbReference>
<feature type="domain" description="AMP-dependent synthetase/ligase" evidence="5">
    <location>
        <begin position="15"/>
        <end position="377"/>
    </location>
</feature>
<dbReference type="InterPro" id="IPR025110">
    <property type="entry name" value="AMP-bd_C"/>
</dbReference>
<proteinExistence type="inferred from homology"/>
<evidence type="ECO:0000259" key="6">
    <source>
        <dbReference type="Pfam" id="PF13193"/>
    </source>
</evidence>
<dbReference type="InterPro" id="IPR045851">
    <property type="entry name" value="AMP-bd_C_sf"/>
</dbReference>
<dbReference type="InterPro" id="IPR020845">
    <property type="entry name" value="AMP-binding_CS"/>
</dbReference>
<comment type="similarity">
    <text evidence="1">Belongs to the ATP-dependent AMP-binding enzyme family.</text>
</comment>
<dbReference type="RefSeq" id="WP_112273520.1">
    <property type="nucleotide sequence ID" value="NZ_SWMS01000002.1"/>
</dbReference>
<sequence>MKHSFQALSPARFLSRAAAVYGDRVAVVDGRDRFTYADLYRRARQLAGALIGLDLRPGDRVAVLSANRHEVLEAHYGVPFADGVLVTVNSRLGAAEIAHILRHSGAGILICSPSLGQLAEKAAAESRRDITVVHIGDEYERLLEQATLYEAVVSDELAAVAVNYTSGTTGAPKGVIYSHRGAYLQALAMAFHAGLTADSTYLWTLPMFHCNGWCFTWAVTAAAGTHVCLETVGKDAVWSEIEAHDVTHLCAAPTVLSMIAPGDEDPDHGHGRSIWVGVGGAPPAPAVLARARARGLRVTHLYGMTETYGPVVINEWQSRWDELPEEQRDRLAARQGVGNIVSEPVRVVNEAGIDIPADAVTLGEIALRGNNITPGYLNDSAATESAVPDGWLRTGDLAVRHPDGYIEIRDRAKDVIISGGENLTSVEIEQALLAHPAVAEAAVVARPDEQWGERPVAFIEPVGQTPVTADELRTHLLERIARFKVPDAFEFGRLPRTATGKVQKFALKQRLHAPHGGRPA</sequence>